<evidence type="ECO:0000313" key="3">
    <source>
        <dbReference type="EMBL" id="KAF4124092.1"/>
    </source>
</evidence>
<dbReference type="AlphaFoldDB" id="A0A9P4YX11"/>
<feature type="compositionally biased region" description="Acidic residues" evidence="1">
    <location>
        <begin position="304"/>
        <end position="316"/>
    </location>
</feature>
<dbReference type="OrthoDB" id="4770059at2759"/>
<dbReference type="Proteomes" id="UP000749293">
    <property type="component" value="Unassembled WGS sequence"/>
</dbReference>
<comment type="caution">
    <text evidence="3">The sequence shown here is derived from an EMBL/GenBank/DDBJ whole genome shotgun (WGS) entry which is preliminary data.</text>
</comment>
<organism evidence="3 4">
    <name type="scientific">Geosmithia morbida</name>
    <dbReference type="NCBI Taxonomy" id="1094350"/>
    <lineage>
        <taxon>Eukaryota</taxon>
        <taxon>Fungi</taxon>
        <taxon>Dikarya</taxon>
        <taxon>Ascomycota</taxon>
        <taxon>Pezizomycotina</taxon>
        <taxon>Sordariomycetes</taxon>
        <taxon>Hypocreomycetidae</taxon>
        <taxon>Hypocreales</taxon>
        <taxon>Bionectriaceae</taxon>
        <taxon>Geosmithia</taxon>
    </lineage>
</organism>
<accession>A0A9P4YX11</accession>
<name>A0A9P4YX11_9HYPO</name>
<evidence type="ECO:0000313" key="4">
    <source>
        <dbReference type="Proteomes" id="UP000749293"/>
    </source>
</evidence>
<reference evidence="3" key="1">
    <citation type="submission" date="2020-03" db="EMBL/GenBank/DDBJ databases">
        <title>Site-based positive gene gene selection in Geosmithia morbida across the United States reveals a broad range of putative effectors and factors for local host and environmental adapation.</title>
        <authorList>
            <person name="Onufrak A."/>
            <person name="Murdoch R.W."/>
            <person name="Gazis R."/>
            <person name="Huff M."/>
            <person name="Staton M."/>
            <person name="Klingeman W."/>
            <person name="Hadziabdic D."/>
        </authorList>
    </citation>
    <scope>NUCLEOTIDE SEQUENCE</scope>
    <source>
        <strain evidence="3">1262</strain>
    </source>
</reference>
<keyword evidence="2" id="KW-0472">Membrane</keyword>
<gene>
    <name evidence="3" type="ORF">GMORB2_5808</name>
</gene>
<protein>
    <submittedName>
        <fullName evidence="3">Uncharacterized protein</fullName>
    </submittedName>
</protein>
<feature type="transmembrane region" description="Helical" evidence="2">
    <location>
        <begin position="224"/>
        <end position="246"/>
    </location>
</feature>
<dbReference type="GeneID" id="55972033"/>
<evidence type="ECO:0000256" key="2">
    <source>
        <dbReference type="SAM" id="Phobius"/>
    </source>
</evidence>
<dbReference type="EMBL" id="JAANYQ010000005">
    <property type="protein sequence ID" value="KAF4124092.1"/>
    <property type="molecule type" value="Genomic_DNA"/>
</dbReference>
<keyword evidence="4" id="KW-1185">Reference proteome</keyword>
<keyword evidence="2" id="KW-1133">Transmembrane helix</keyword>
<dbReference type="RefSeq" id="XP_035322744.1">
    <property type="nucleotide sequence ID" value="XM_035467778.1"/>
</dbReference>
<proteinExistence type="predicted"/>
<evidence type="ECO:0000256" key="1">
    <source>
        <dbReference type="SAM" id="MobiDB-lite"/>
    </source>
</evidence>
<sequence length="357" mass="37990">MSLPPGSAITDGLAISTTTTPSLATPTSASAVSAAASGNGVHYAPLTTNWETPLSCTWTFDISQVPGPGTPGPIAFLDLEPDPDATTLSCYPDGMFYEQQTGTFSPATCPNGWTTVSLRQDEDASQTMATTTAVCCSSEYSLDGSICKREQPTILAVPIVYNTTDGSYMILTDETSTLTSATLAVHTIQALFQDSDKEMLGLTDDETICEEPSDHRGLSLGARIGIGIGTTIGGVMLIALGLWILLTRRRKSVDEKLDSELDSDFPAMRNAPLHPQAVNTVNTANASIDMPPPAYEFSARNSVTDDESRDGDDDSHDDNVSTMQGGEIEILRAQKAAIQRRIEELQNGDGTEGQGRR</sequence>
<feature type="region of interest" description="Disordered" evidence="1">
    <location>
        <begin position="285"/>
        <end position="329"/>
    </location>
</feature>
<keyword evidence="2" id="KW-0812">Transmembrane</keyword>